<comment type="similarity">
    <text evidence="2">Belongs to the spectrin family.</text>
</comment>
<dbReference type="InterPro" id="IPR002017">
    <property type="entry name" value="Spectrin_repeat"/>
</dbReference>
<dbReference type="GO" id="GO:0051693">
    <property type="term" value="P:actin filament capping"/>
    <property type="evidence" value="ECO:0007669"/>
    <property type="project" value="UniProtKB-KW"/>
</dbReference>
<proteinExistence type="inferred from homology"/>
<dbReference type="FunFam" id="1.20.58.60:FF:000020">
    <property type="entry name" value="Spectrin alpha chain, non-erythrocytic 1"/>
    <property type="match status" value="1"/>
</dbReference>
<dbReference type="PANTHER" id="PTHR11915">
    <property type="entry name" value="SPECTRIN/FILAMIN RELATED CYTOSKELETAL PROTEIN"/>
    <property type="match status" value="1"/>
</dbReference>
<evidence type="ECO:0000256" key="1">
    <source>
        <dbReference type="ARBA" id="ARBA00004245"/>
    </source>
</evidence>
<keyword evidence="5" id="KW-0597">Phosphoprotein</keyword>
<dbReference type="eggNOG" id="KOG0040">
    <property type="taxonomic scope" value="Eukaryota"/>
</dbReference>
<evidence type="ECO:0000256" key="9">
    <source>
        <dbReference type="SAM" id="Coils"/>
    </source>
</evidence>
<dbReference type="GO" id="GO:0003779">
    <property type="term" value="F:actin binding"/>
    <property type="evidence" value="ECO:0007669"/>
    <property type="project" value="UniProtKB-KW"/>
</dbReference>
<evidence type="ECO:0000256" key="4">
    <source>
        <dbReference type="ARBA" id="ARBA00022490"/>
    </source>
</evidence>
<evidence type="ECO:0000256" key="7">
    <source>
        <dbReference type="ARBA" id="ARBA00023203"/>
    </source>
</evidence>
<evidence type="ECO:0000256" key="2">
    <source>
        <dbReference type="ARBA" id="ARBA00006826"/>
    </source>
</evidence>
<name>H2Y4N3_CIOSA</name>
<reference evidence="11" key="1">
    <citation type="submission" date="2003-08" db="EMBL/GenBank/DDBJ databases">
        <authorList>
            <person name="Birren B."/>
            <person name="Nusbaum C."/>
            <person name="Abebe A."/>
            <person name="Abouelleil A."/>
            <person name="Adekoya E."/>
            <person name="Ait-zahra M."/>
            <person name="Allen N."/>
            <person name="Allen T."/>
            <person name="An P."/>
            <person name="Anderson M."/>
            <person name="Anderson S."/>
            <person name="Arachchi H."/>
            <person name="Armbruster J."/>
            <person name="Bachantsang P."/>
            <person name="Baldwin J."/>
            <person name="Barry A."/>
            <person name="Bayul T."/>
            <person name="Blitshsteyn B."/>
            <person name="Bloom T."/>
            <person name="Blye J."/>
            <person name="Boguslavskiy L."/>
            <person name="Borowsky M."/>
            <person name="Boukhgalter B."/>
            <person name="Brunache A."/>
            <person name="Butler J."/>
            <person name="Calixte N."/>
            <person name="Calvo S."/>
            <person name="Camarata J."/>
            <person name="Campo K."/>
            <person name="Chang J."/>
            <person name="Cheshatsang Y."/>
            <person name="Citroen M."/>
            <person name="Collymore A."/>
            <person name="Considine T."/>
            <person name="Cook A."/>
            <person name="Cooke P."/>
            <person name="Corum B."/>
            <person name="Cuomo C."/>
            <person name="David R."/>
            <person name="Dawoe T."/>
            <person name="Degray S."/>
            <person name="Dodge S."/>
            <person name="Dooley K."/>
            <person name="Dorje P."/>
            <person name="Dorjee K."/>
            <person name="Dorris L."/>
            <person name="Duffey N."/>
            <person name="Dupes A."/>
            <person name="Elkins T."/>
            <person name="Engels R."/>
            <person name="Erickson J."/>
            <person name="Farina A."/>
            <person name="Faro S."/>
            <person name="Ferreira P."/>
            <person name="Fischer H."/>
            <person name="Fitzgerald M."/>
            <person name="Foley K."/>
            <person name="Gage D."/>
            <person name="Galagan J."/>
            <person name="Gearin G."/>
            <person name="Gnerre S."/>
            <person name="Gnirke A."/>
            <person name="Goyette A."/>
            <person name="Graham J."/>
            <person name="Grandbois E."/>
            <person name="Gyaltsen K."/>
            <person name="Hafez N."/>
            <person name="Hagopian D."/>
            <person name="Hagos B."/>
            <person name="Hall J."/>
            <person name="Hatcher B."/>
            <person name="Heller A."/>
            <person name="Higgins H."/>
            <person name="Honan T."/>
            <person name="Horn A."/>
            <person name="Houde N."/>
            <person name="Hughes L."/>
            <person name="Hulme W."/>
            <person name="Husby E."/>
            <person name="Iliev I."/>
            <person name="Jaffe D."/>
            <person name="Jones C."/>
            <person name="Kamal M."/>
            <person name="Kamat A."/>
            <person name="Kamvysselis M."/>
            <person name="Karlsson E."/>
            <person name="Kells C."/>
            <person name="Kieu A."/>
            <person name="Kisner P."/>
            <person name="Kodira C."/>
            <person name="Kulbokas E."/>
            <person name="Labutti K."/>
            <person name="Lama D."/>
            <person name="Landers T."/>
            <person name="Leger J."/>
            <person name="Levine S."/>
            <person name="Lewis D."/>
            <person name="Lewis T."/>
            <person name="Lindblad-toh K."/>
            <person name="Liu X."/>
            <person name="Lokyitsang T."/>
            <person name="Lokyitsang Y."/>
            <person name="Lucien O."/>
            <person name="Lui A."/>
            <person name="Ma L.J."/>
            <person name="Mabbitt R."/>
            <person name="Macdonald J."/>
            <person name="Maclean C."/>
            <person name="Major J."/>
            <person name="Manning J."/>
            <person name="Marabella R."/>
            <person name="Maru K."/>
            <person name="Matthews C."/>
            <person name="Mauceli E."/>
            <person name="Mccarthy M."/>
            <person name="Mcdonough S."/>
            <person name="Mcghee T."/>
            <person name="Meldrim J."/>
            <person name="Meneus L."/>
            <person name="Mesirov J."/>
            <person name="Mihalev A."/>
            <person name="Mihova T."/>
            <person name="Mikkelsen T."/>
            <person name="Mlenga V."/>
            <person name="Moru K."/>
            <person name="Mozes J."/>
            <person name="Mulrain L."/>
            <person name="Munson G."/>
            <person name="Naylor J."/>
            <person name="Newes C."/>
            <person name="Nguyen C."/>
            <person name="Nguyen N."/>
            <person name="Nguyen T."/>
            <person name="Nicol R."/>
            <person name="Nielsen C."/>
            <person name="Nizzari M."/>
            <person name="Norbu C."/>
            <person name="Norbu N."/>
            <person name="O'donnell P."/>
            <person name="Okoawo O."/>
            <person name="O'leary S."/>
            <person name="Omotosho B."/>
            <person name="O'neill K."/>
            <person name="Osman S."/>
            <person name="Parker S."/>
            <person name="Perrin D."/>
            <person name="Phunkhang P."/>
            <person name="Piqani B."/>
            <person name="Purcell S."/>
            <person name="Rachupka T."/>
            <person name="Ramasamy U."/>
            <person name="Rameau R."/>
            <person name="Ray V."/>
            <person name="Raymond C."/>
            <person name="Retta R."/>
            <person name="Richardson S."/>
            <person name="Rise C."/>
            <person name="Rodriguez J."/>
            <person name="Rogers J."/>
            <person name="Rogov P."/>
            <person name="Rutman M."/>
            <person name="Schupbach R."/>
            <person name="Seaman C."/>
            <person name="Settipalli S."/>
            <person name="Sharpe T."/>
            <person name="Sheridan J."/>
            <person name="Sherpa N."/>
            <person name="Shi J."/>
            <person name="Smirnov S."/>
            <person name="Smith C."/>
            <person name="Sougnez C."/>
            <person name="Spencer B."/>
            <person name="Stalker J."/>
            <person name="Stange-thomann N."/>
            <person name="Stavropoulos S."/>
            <person name="Stetson K."/>
            <person name="Stone C."/>
            <person name="Stone S."/>
            <person name="Stubbs M."/>
            <person name="Talamas J."/>
            <person name="Tchuinga P."/>
            <person name="Tenzing P."/>
            <person name="Tesfaye S."/>
            <person name="Theodore J."/>
            <person name="Thoulutsang Y."/>
            <person name="Topham K."/>
            <person name="Towey S."/>
            <person name="Tsamla T."/>
            <person name="Tsomo N."/>
            <person name="Vallee D."/>
            <person name="Vassiliev H."/>
            <person name="Venkataraman V."/>
            <person name="Vinson J."/>
            <person name="Vo A."/>
            <person name="Wade C."/>
            <person name="Wang S."/>
            <person name="Wangchuk T."/>
            <person name="Wangdi T."/>
            <person name="Whittaker C."/>
            <person name="Wilkinson J."/>
            <person name="Wu Y."/>
            <person name="Wyman D."/>
            <person name="Yadav S."/>
            <person name="Yang S."/>
            <person name="Yang X."/>
            <person name="Yeager S."/>
            <person name="Yee E."/>
            <person name="Young G."/>
            <person name="Zainoun J."/>
            <person name="Zembeck L."/>
            <person name="Zimmer A."/>
            <person name="Zody M."/>
            <person name="Lander E."/>
        </authorList>
    </citation>
    <scope>NUCLEOTIDE SEQUENCE [LARGE SCALE GENOMIC DNA]</scope>
</reference>
<dbReference type="Proteomes" id="UP000007875">
    <property type="component" value="Unassembled WGS sequence"/>
</dbReference>
<evidence type="ECO:0000256" key="5">
    <source>
        <dbReference type="ARBA" id="ARBA00022553"/>
    </source>
</evidence>
<keyword evidence="8" id="KW-0206">Cytoskeleton</keyword>
<keyword evidence="11" id="KW-1185">Reference proteome</keyword>
<dbReference type="GO" id="GO:0005737">
    <property type="term" value="C:cytoplasm"/>
    <property type="evidence" value="ECO:0007669"/>
    <property type="project" value="UniProtKB-ARBA"/>
</dbReference>
<dbReference type="GeneTree" id="ENSGT00940000156662"/>
<dbReference type="InParanoid" id="H2Y4N3"/>
<dbReference type="SMART" id="SM00150">
    <property type="entry name" value="SPEC"/>
    <property type="match status" value="4"/>
</dbReference>
<keyword evidence="4" id="KW-0963">Cytoplasm</keyword>
<sequence>ETSSTVFVPLQTGDDVAQRREQVLSQYAAYKSALLAKRVELNEALRFQHFLRDTGELERWMADRMQIALDESWKDTTNLEIRLQKHTTLEAEVNANKGSLDKLDNEGQDMVKNNYSSSDVIEARLIELHLQWEALLKALELRGVKLRQTFLLIDFQRKCDEVLYWIRDKEIVVTSTDSGNDLEHVNMLVAKFEEFQSELQGYSDRVKDVNDGADRLIAIEEHPEVDVITNKKEAVNNAWTSLNQRAQQRNRHLLATTEVFKFKRDVNESISWMKEKESLLESNDLGTDVSSVQALQRRHEGIERDLAALEEKVSELLSEADRIERDHGTMQEINEQRDVINGNWERVTRVAAERKIRLKQSYELQKFLAESRELLSWCDDIESRITADELAHDVSGAEALVDKHQEHRKSAVAQEEKIGSVNDVANRLIERGHYAQDEIGKRRD</sequence>
<dbReference type="OMA" id="HRKSAVA"/>
<evidence type="ECO:0000256" key="8">
    <source>
        <dbReference type="ARBA" id="ARBA00023212"/>
    </source>
</evidence>
<evidence type="ECO:0000313" key="10">
    <source>
        <dbReference type="Ensembl" id="ENSCSAVP00000000281.1"/>
    </source>
</evidence>
<dbReference type="HOGENOM" id="CLU_017468_0_0_1"/>
<dbReference type="AlphaFoldDB" id="H2Y4N3"/>
<keyword evidence="3" id="KW-0117">Actin capping</keyword>
<dbReference type="GO" id="GO:0005856">
    <property type="term" value="C:cytoskeleton"/>
    <property type="evidence" value="ECO:0007669"/>
    <property type="project" value="UniProtKB-SubCell"/>
</dbReference>
<keyword evidence="6" id="KW-0677">Repeat</keyword>
<reference evidence="10" key="3">
    <citation type="submission" date="2025-09" db="UniProtKB">
        <authorList>
            <consortium name="Ensembl"/>
        </authorList>
    </citation>
    <scope>IDENTIFICATION</scope>
</reference>
<evidence type="ECO:0000256" key="3">
    <source>
        <dbReference type="ARBA" id="ARBA00022467"/>
    </source>
</evidence>
<dbReference type="STRING" id="51511.ENSCSAVP00000000281"/>
<dbReference type="SUPFAM" id="SSF46966">
    <property type="entry name" value="Spectrin repeat"/>
    <property type="match status" value="3"/>
</dbReference>
<dbReference type="Gene3D" id="1.20.58.60">
    <property type="match status" value="3"/>
</dbReference>
<comment type="subcellular location">
    <subcellularLocation>
        <location evidence="1">Cytoplasm</location>
        <location evidence="1">Cytoskeleton</location>
    </subcellularLocation>
</comment>
<accession>H2Y4N3</accession>
<organism evidence="10 11">
    <name type="scientific">Ciona savignyi</name>
    <name type="common">Pacific transparent sea squirt</name>
    <dbReference type="NCBI Taxonomy" id="51511"/>
    <lineage>
        <taxon>Eukaryota</taxon>
        <taxon>Metazoa</taxon>
        <taxon>Chordata</taxon>
        <taxon>Tunicata</taxon>
        <taxon>Ascidiacea</taxon>
        <taxon>Phlebobranchia</taxon>
        <taxon>Cionidae</taxon>
        <taxon>Ciona</taxon>
    </lineage>
</organism>
<evidence type="ECO:0000256" key="6">
    <source>
        <dbReference type="ARBA" id="ARBA00022737"/>
    </source>
</evidence>
<evidence type="ECO:0000313" key="11">
    <source>
        <dbReference type="Proteomes" id="UP000007875"/>
    </source>
</evidence>
<feature type="coiled-coil region" evidence="9">
    <location>
        <begin position="292"/>
        <end position="326"/>
    </location>
</feature>
<dbReference type="Pfam" id="PF00435">
    <property type="entry name" value="Spectrin"/>
    <property type="match status" value="4"/>
</dbReference>
<protein>
    <submittedName>
        <fullName evidence="10">Uncharacterized protein</fullName>
    </submittedName>
</protein>
<dbReference type="InterPro" id="IPR018159">
    <property type="entry name" value="Spectrin/alpha-actinin"/>
</dbReference>
<keyword evidence="7" id="KW-0009">Actin-binding</keyword>
<dbReference type="Ensembl" id="ENSCSAVT00000000283.1">
    <property type="protein sequence ID" value="ENSCSAVP00000000281.1"/>
    <property type="gene ID" value="ENSCSAVG00000000152.1"/>
</dbReference>
<dbReference type="CDD" id="cd00176">
    <property type="entry name" value="SPEC"/>
    <property type="match status" value="3"/>
</dbReference>
<reference evidence="10" key="2">
    <citation type="submission" date="2025-08" db="UniProtKB">
        <authorList>
            <consortium name="Ensembl"/>
        </authorList>
    </citation>
    <scope>IDENTIFICATION</scope>
</reference>
<keyword evidence="9" id="KW-0175">Coiled coil</keyword>